<dbReference type="HOGENOM" id="CLU_012390_5_4_1"/>
<dbReference type="Gramene" id="Bo2g136980.1">
    <property type="protein sequence ID" value="Bo2g136980.1"/>
    <property type="gene ID" value="Bo2g136980"/>
</dbReference>
<evidence type="ECO:0000256" key="1">
    <source>
        <dbReference type="SAM" id="MobiDB-lite"/>
    </source>
</evidence>
<dbReference type="Pfam" id="PF04827">
    <property type="entry name" value="Plant_tran"/>
    <property type="match status" value="2"/>
</dbReference>
<proteinExistence type="predicted"/>
<feature type="region of interest" description="Disordered" evidence="1">
    <location>
        <begin position="345"/>
        <end position="368"/>
    </location>
</feature>
<sequence>MKKRSGLSLVKKFWSCVLSATCLLAIGRWNWGRAIVFCLFFLLHVLPSLSRRRLSGIFSYGPQIIPITTRLGNFDGVRLRRPCSAISPKAAPPISIEKVCNSVCVYIVCVLCFEIIFSLLSSTITQIITFIRARASCYWFIGSDLTLVVNAKVSRQGKCDVHSSTTSILFFLSSFFTILLYFRKNLISVPGAMDSRNPYSQYTSYVGLLHSQRENVGNENFPYESFPSSVYPGASEIPPFSSQQSEAPATPEDTPAEHRERKKWTSADDEVLISAWLNTSKDALVGNDQKSGTFWQRVGDYYASSPHVRAGGEKTEHNHCKQRWHKINEWTNKFCGAFTAAERQKASGHEPVSQNSSTNVGDVGDVGDVEMRPEGVKAAKARRNNGKGKDLEEYKTMCELKMEDLVMKEKLSKLAILDTLLAKKEPLSEAEEDYSLGGSADSGYSLTEAEFEADILLDQAEIEASRVQYPPQPEVEFGFPKECYSVGKPLVATSYTRNDPGRRYYTCENVDDGDCHVWKWWDVAVMEEMRAMDTQVGQLAEKVDHLAFASDYETYLNQNFLTPMPLFQNQKRKTKHIFIERNREEGHNQLWNDYFIENPTYSRSLFRRRFRMNKSLFLKIVHRLSTEIPYFQPSEDATGRSSLSPLQKCTAAIRQLAYGGAADTVDEYIRLAESTARKCLHNFTAGIFTLFGDEYLRRPTPEDLERLLHIGEERGFPGMIGSIDCMHWEWKNCPTAWKGIIAPQLNFYVNGNPYHLAYYLTDGIYPKWATFIQSIRLPQGEKHSLFAKTQESVRKDVERAFGVLQARFAVVRNPSKLWDKEKIRNIMRACIILHNMIVEDERSSFTQYNKFEFQEREEVDTFSVNMPSNLGSTMDRRTSLRNRQAHEQLKNDLIENIWAKFGHFSNNI</sequence>
<evidence type="ECO:0000259" key="3">
    <source>
        <dbReference type="PROSITE" id="PS50090"/>
    </source>
</evidence>
<accession>A0A0D3AVP9</accession>
<organism evidence="4 5">
    <name type="scientific">Brassica oleracea var. oleracea</name>
    <dbReference type="NCBI Taxonomy" id="109376"/>
    <lineage>
        <taxon>Eukaryota</taxon>
        <taxon>Viridiplantae</taxon>
        <taxon>Streptophyta</taxon>
        <taxon>Embryophyta</taxon>
        <taxon>Tracheophyta</taxon>
        <taxon>Spermatophyta</taxon>
        <taxon>Magnoliopsida</taxon>
        <taxon>eudicotyledons</taxon>
        <taxon>Gunneridae</taxon>
        <taxon>Pentapetalae</taxon>
        <taxon>rosids</taxon>
        <taxon>malvids</taxon>
        <taxon>Brassicales</taxon>
        <taxon>Brassicaceae</taxon>
        <taxon>Brassiceae</taxon>
        <taxon>Brassica</taxon>
    </lineage>
</organism>
<keyword evidence="5" id="KW-1185">Reference proteome</keyword>
<dbReference type="EnsemblPlants" id="Bo2g136980.1">
    <property type="protein sequence ID" value="Bo2g136980.1"/>
    <property type="gene ID" value="Bo2g136980"/>
</dbReference>
<dbReference type="Proteomes" id="UP000032141">
    <property type="component" value="Chromosome C2"/>
</dbReference>
<protein>
    <recommendedName>
        <fullName evidence="3">Myb-like domain-containing protein</fullName>
    </recommendedName>
</protein>
<feature type="compositionally biased region" description="Basic and acidic residues" evidence="1">
    <location>
        <begin position="255"/>
        <end position="265"/>
    </location>
</feature>
<keyword evidence="2" id="KW-0472">Membrane</keyword>
<reference evidence="4 5" key="1">
    <citation type="journal article" date="2014" name="Genome Biol.">
        <title>Transcriptome and methylome profiling reveals relics of genome dominance in the mesopolyploid Brassica oleracea.</title>
        <authorList>
            <person name="Parkin I.A."/>
            <person name="Koh C."/>
            <person name="Tang H."/>
            <person name="Robinson S.J."/>
            <person name="Kagale S."/>
            <person name="Clarke W.E."/>
            <person name="Town C.D."/>
            <person name="Nixon J."/>
            <person name="Krishnakumar V."/>
            <person name="Bidwell S.L."/>
            <person name="Denoeud F."/>
            <person name="Belcram H."/>
            <person name="Links M.G."/>
            <person name="Just J."/>
            <person name="Clarke C."/>
            <person name="Bender T."/>
            <person name="Huebert T."/>
            <person name="Mason A.S."/>
            <person name="Pires J.C."/>
            <person name="Barker G."/>
            <person name="Moore J."/>
            <person name="Walley P.G."/>
            <person name="Manoli S."/>
            <person name="Batley J."/>
            <person name="Edwards D."/>
            <person name="Nelson M.N."/>
            <person name="Wang X."/>
            <person name="Paterson A.H."/>
            <person name="King G."/>
            <person name="Bancroft I."/>
            <person name="Chalhoub B."/>
            <person name="Sharpe A.G."/>
        </authorList>
    </citation>
    <scope>NUCLEOTIDE SEQUENCE</scope>
    <source>
        <strain evidence="4 5">cv. TO1000</strain>
    </source>
</reference>
<dbReference type="InterPro" id="IPR001005">
    <property type="entry name" value="SANT/Myb"/>
</dbReference>
<dbReference type="PANTHER" id="PTHR47150">
    <property type="entry name" value="OS12G0169200 PROTEIN"/>
    <property type="match status" value="1"/>
</dbReference>
<keyword evidence="2" id="KW-0812">Transmembrane</keyword>
<dbReference type="InterPro" id="IPR006912">
    <property type="entry name" value="Harbinger_derived_prot"/>
</dbReference>
<keyword evidence="2" id="KW-1133">Transmembrane helix</keyword>
<reference evidence="4" key="2">
    <citation type="submission" date="2015-03" db="UniProtKB">
        <authorList>
            <consortium name="EnsemblPlants"/>
        </authorList>
    </citation>
    <scope>IDENTIFICATION</scope>
</reference>
<feature type="transmembrane region" description="Helical" evidence="2">
    <location>
        <begin position="103"/>
        <end position="121"/>
    </location>
</feature>
<feature type="transmembrane region" description="Helical" evidence="2">
    <location>
        <begin position="161"/>
        <end position="182"/>
    </location>
</feature>
<dbReference type="AlphaFoldDB" id="A0A0D3AVP9"/>
<name>A0A0D3AVP9_BRAOL</name>
<evidence type="ECO:0000313" key="5">
    <source>
        <dbReference type="Proteomes" id="UP000032141"/>
    </source>
</evidence>
<dbReference type="PANTHER" id="PTHR47150:SF5">
    <property type="entry name" value="OS07G0546750 PROTEIN"/>
    <property type="match status" value="1"/>
</dbReference>
<feature type="domain" description="Myb-like" evidence="3">
    <location>
        <begin position="256"/>
        <end position="328"/>
    </location>
</feature>
<evidence type="ECO:0000313" key="4">
    <source>
        <dbReference type="EnsemblPlants" id="Bo2g136980.1"/>
    </source>
</evidence>
<dbReference type="PROSITE" id="PS50090">
    <property type="entry name" value="MYB_LIKE"/>
    <property type="match status" value="1"/>
</dbReference>
<feature type="transmembrane region" description="Helical" evidence="2">
    <location>
        <begin position="12"/>
        <end position="28"/>
    </location>
</feature>
<feature type="region of interest" description="Disordered" evidence="1">
    <location>
        <begin position="237"/>
        <end position="265"/>
    </location>
</feature>
<evidence type="ECO:0000256" key="2">
    <source>
        <dbReference type="SAM" id="Phobius"/>
    </source>
</evidence>
<dbReference type="STRING" id="109376.A0A0D3AVP9"/>